<keyword evidence="2" id="KW-1185">Reference proteome</keyword>
<dbReference type="EMBL" id="JBHLUH010000079">
    <property type="protein sequence ID" value="MFC0533160.1"/>
    <property type="molecule type" value="Genomic_DNA"/>
</dbReference>
<dbReference type="SUPFAM" id="SSF53756">
    <property type="entry name" value="UDP-Glycosyltransferase/glycogen phosphorylase"/>
    <property type="match status" value="1"/>
</dbReference>
<name>A0ABV6MEM2_9ACTN</name>
<evidence type="ECO:0000313" key="1">
    <source>
        <dbReference type="EMBL" id="MFC0533160.1"/>
    </source>
</evidence>
<organism evidence="1 2">
    <name type="scientific">Phytohabitans kaempferiae</name>
    <dbReference type="NCBI Taxonomy" id="1620943"/>
    <lineage>
        <taxon>Bacteria</taxon>
        <taxon>Bacillati</taxon>
        <taxon>Actinomycetota</taxon>
        <taxon>Actinomycetes</taxon>
        <taxon>Micromonosporales</taxon>
        <taxon>Micromonosporaceae</taxon>
    </lineage>
</organism>
<accession>A0ABV6MEM2</accession>
<dbReference type="Proteomes" id="UP001589867">
    <property type="component" value="Unassembled WGS sequence"/>
</dbReference>
<gene>
    <name evidence="1" type="ORF">ACFFIA_36695</name>
</gene>
<reference evidence="1 2" key="1">
    <citation type="submission" date="2024-09" db="EMBL/GenBank/DDBJ databases">
        <authorList>
            <person name="Sun Q."/>
            <person name="Mori K."/>
        </authorList>
    </citation>
    <scope>NUCLEOTIDE SEQUENCE [LARGE SCALE GENOMIC DNA]</scope>
    <source>
        <strain evidence="1 2">TBRC 3947</strain>
    </source>
</reference>
<proteinExistence type="predicted"/>
<protein>
    <submittedName>
        <fullName evidence="1">Uncharacterized protein</fullName>
    </submittedName>
</protein>
<comment type="caution">
    <text evidence="1">The sequence shown here is derived from an EMBL/GenBank/DDBJ whole genome shotgun (WGS) entry which is preliminary data.</text>
</comment>
<evidence type="ECO:0000313" key="2">
    <source>
        <dbReference type="Proteomes" id="UP001589867"/>
    </source>
</evidence>
<sequence length="404" mass="42442">MRWLEFPVGRDAAPWRTVATERTVLAAVHTMASAGHVLDAVELLEQDSRIQVVFTHAPDLFSGGVREHLRAAGAVEIPWEQAVHTAFDLVVAADSAGVHRLRGPWLAIAHGVMNNKLAPPALGGPATELVTGLGSPWLTWYGRLLPAVLAVSHREVLPVLAHQCPQALPVAAVVGDLCLDRLSQSRPHQAAYRRALGVDDGRRLVAISSTWGPRSLLGRSPTALFDLIADLPADGFAVAMAIHPAAWHGHGRRQMLAWLASQRRAGLRLVDPASWRGLVAAADVVIGDHGSATIYAAAAGVPVLRAGPLPPDTAPGSPAQALATIAPAVRPDRPLAAQLREAVGGFDPSRYATVAAGVTSQPGQAGRLLREQMYRLLRLPGPAAGCAVAPVGPAVLVGEEGGRR</sequence>
<dbReference type="RefSeq" id="WP_377260408.1">
    <property type="nucleotide sequence ID" value="NZ_JBHLUH010000079.1"/>
</dbReference>